<name>A0A2H0VGG3_9BACT</name>
<dbReference type="Proteomes" id="UP000231466">
    <property type="component" value="Unassembled WGS sequence"/>
</dbReference>
<accession>A0A2H0VGG3</accession>
<sequence length="115" mass="13225">MSKVERPIVPEEWDSENPKDLAKKIEDDKVGFKEDSQAAYSANVEGFPSAEAYKLLAGILFGKDASNDLFRLREEKLGMGMTPPETEKDKARVREITKNYLRELREKIDQVLEEY</sequence>
<dbReference type="AlphaFoldDB" id="A0A2H0VGG3"/>
<comment type="caution">
    <text evidence="1">The sequence shown here is derived from an EMBL/GenBank/DDBJ whole genome shotgun (WGS) entry which is preliminary data.</text>
</comment>
<proteinExistence type="predicted"/>
<dbReference type="EMBL" id="PFAH01000002">
    <property type="protein sequence ID" value="PIR98161.1"/>
    <property type="molecule type" value="Genomic_DNA"/>
</dbReference>
<protein>
    <submittedName>
        <fullName evidence="1">Uncharacterized protein</fullName>
    </submittedName>
</protein>
<reference evidence="2" key="1">
    <citation type="submission" date="2017-09" db="EMBL/GenBank/DDBJ databases">
        <title>Depth-based differentiation of microbial function through sediment-hosted aquifers and enrichment of novel symbionts in the deep terrestrial subsurface.</title>
        <authorList>
            <person name="Probst A.J."/>
            <person name="Ladd B."/>
            <person name="Jarett J.K."/>
            <person name="Geller-Mcgrath D.E."/>
            <person name="Sieber C.M.K."/>
            <person name="Emerson J.B."/>
            <person name="Anantharaman K."/>
            <person name="Thomas B.C."/>
            <person name="Malmstrom R."/>
            <person name="Stieglmeier M."/>
            <person name="Klingl A."/>
            <person name="Woyke T."/>
            <person name="Ryan C.M."/>
            <person name="Banfield J.F."/>
        </authorList>
    </citation>
    <scope>NUCLEOTIDE SEQUENCE [LARGE SCALE GENOMIC DNA]</scope>
</reference>
<gene>
    <name evidence="1" type="ORF">COT89_00400</name>
</gene>
<organism evidence="1 2">
    <name type="scientific">Candidatus Colwellbacteria bacterium CG10_big_fil_rev_8_21_14_0_10_42_22</name>
    <dbReference type="NCBI Taxonomy" id="1974540"/>
    <lineage>
        <taxon>Bacteria</taxon>
        <taxon>Candidatus Colwelliibacteriota</taxon>
    </lineage>
</organism>
<evidence type="ECO:0000313" key="1">
    <source>
        <dbReference type="EMBL" id="PIR98161.1"/>
    </source>
</evidence>
<evidence type="ECO:0000313" key="2">
    <source>
        <dbReference type="Proteomes" id="UP000231466"/>
    </source>
</evidence>